<proteinExistence type="inferred from homology"/>
<evidence type="ECO:0000256" key="1">
    <source>
        <dbReference type="ARBA" id="ARBA00006538"/>
    </source>
</evidence>
<dbReference type="EC" id="3.1.2.20" evidence="5"/>
<dbReference type="GO" id="GO:0006637">
    <property type="term" value="P:acyl-CoA metabolic process"/>
    <property type="evidence" value="ECO:0007669"/>
    <property type="project" value="InterPro"/>
</dbReference>
<dbReference type="EMBL" id="VHSG01000007">
    <property type="protein sequence ID" value="TQV82540.1"/>
    <property type="molecule type" value="Genomic_DNA"/>
</dbReference>
<dbReference type="AlphaFoldDB" id="A0A545TZ91"/>
<evidence type="ECO:0000256" key="2">
    <source>
        <dbReference type="ARBA" id="ARBA00011881"/>
    </source>
</evidence>
<dbReference type="OrthoDB" id="9781019at2"/>
<feature type="domain" description="Acyl-CoA thioesterase-like N-terminal HotDog" evidence="10">
    <location>
        <begin position="39"/>
        <end position="115"/>
    </location>
</feature>
<dbReference type="CDD" id="cd03444">
    <property type="entry name" value="Thioesterase_II_repeat1"/>
    <property type="match status" value="1"/>
</dbReference>
<feature type="domain" description="Acyl-CoA thioesterase 2 C-terminal" evidence="9">
    <location>
        <begin position="184"/>
        <end position="288"/>
    </location>
</feature>
<evidence type="ECO:0000313" key="12">
    <source>
        <dbReference type="Proteomes" id="UP000319732"/>
    </source>
</evidence>
<dbReference type="Proteomes" id="UP000319732">
    <property type="component" value="Unassembled WGS sequence"/>
</dbReference>
<dbReference type="FunFam" id="2.40.160.210:FF:000001">
    <property type="entry name" value="Acyl-CoA thioesterase II"/>
    <property type="match status" value="1"/>
</dbReference>
<evidence type="ECO:0000256" key="8">
    <source>
        <dbReference type="ARBA" id="ARBA00079653"/>
    </source>
</evidence>
<comment type="similarity">
    <text evidence="1">Belongs to the C/M/P thioester hydrolase family.</text>
</comment>
<evidence type="ECO:0000256" key="4">
    <source>
        <dbReference type="ARBA" id="ARBA00023098"/>
    </source>
</evidence>
<dbReference type="PANTHER" id="PTHR11066:SF34">
    <property type="entry name" value="ACYL-COENZYME A THIOESTERASE 8"/>
    <property type="match status" value="1"/>
</dbReference>
<comment type="subunit">
    <text evidence="2">Homotetramer.</text>
</comment>
<name>A0A545TZ91_9GAMM</name>
<dbReference type="PANTHER" id="PTHR11066">
    <property type="entry name" value="ACYL-COA THIOESTERASE"/>
    <property type="match status" value="1"/>
</dbReference>
<dbReference type="RefSeq" id="WP_142903556.1">
    <property type="nucleotide sequence ID" value="NZ_ML660090.1"/>
</dbReference>
<evidence type="ECO:0000256" key="3">
    <source>
        <dbReference type="ARBA" id="ARBA00022801"/>
    </source>
</evidence>
<sequence>MPPASDRIFGLDDLVDNLQVEQLDTYLFRGDTKVRRTPRVFGGQVLAQVVSAATRTLTSERYLHSLHAYFLRPGDVEKNIIFEVDPIRDGGSFTTRRVVARQSGKAILNASMSFQKLEQGLEHQMDMPEVPGPEGLQTDWEYWESISRRYPGRLPEDVGRFRAIDARVIQRRDLDDLSVEAAPVQGMWVKANGTLSDDPAVHRMILAYASDMQLMGTSLRAHPVHFWTPGFQGASLDHAMWFHCDFRADKWLYYHMDSPRAGGARGFNRGSFYTRDGKLVASAAQEGLIRFTPDK</sequence>
<reference evidence="11 12" key="1">
    <citation type="submission" date="2019-06" db="EMBL/GenBank/DDBJ databases">
        <title>Whole genome sequence for Cellvibrionaceae sp. R142.</title>
        <authorList>
            <person name="Wang G."/>
        </authorList>
    </citation>
    <scope>NUCLEOTIDE SEQUENCE [LARGE SCALE GENOMIC DNA]</scope>
    <source>
        <strain evidence="11 12">R142</strain>
    </source>
</reference>
<keyword evidence="3" id="KW-0378">Hydrolase</keyword>
<dbReference type="GO" id="GO:0047617">
    <property type="term" value="F:fatty acyl-CoA hydrolase activity"/>
    <property type="evidence" value="ECO:0007669"/>
    <property type="project" value="UniProtKB-EC"/>
</dbReference>
<comment type="caution">
    <text evidence="11">The sequence shown here is derived from an EMBL/GenBank/DDBJ whole genome shotgun (WGS) entry which is preliminary data.</text>
</comment>
<dbReference type="InterPro" id="IPR029069">
    <property type="entry name" value="HotDog_dom_sf"/>
</dbReference>
<dbReference type="SUPFAM" id="SSF54637">
    <property type="entry name" value="Thioesterase/thiol ester dehydrase-isomerase"/>
    <property type="match status" value="2"/>
</dbReference>
<dbReference type="Pfam" id="PF13622">
    <property type="entry name" value="4HBT_3"/>
    <property type="match status" value="1"/>
</dbReference>
<dbReference type="GO" id="GO:0009062">
    <property type="term" value="P:fatty acid catabolic process"/>
    <property type="evidence" value="ECO:0007669"/>
    <property type="project" value="TreeGrafter"/>
</dbReference>
<dbReference type="InterPro" id="IPR025652">
    <property type="entry name" value="TesB_C"/>
</dbReference>
<evidence type="ECO:0000256" key="7">
    <source>
        <dbReference type="ARBA" id="ARBA00071120"/>
    </source>
</evidence>
<dbReference type="Gene3D" id="2.40.160.210">
    <property type="entry name" value="Acyl-CoA thioesterase, double hotdog domain"/>
    <property type="match status" value="1"/>
</dbReference>
<organism evidence="11 12">
    <name type="scientific">Exilibacterium tricleocarpae</name>
    <dbReference type="NCBI Taxonomy" id="2591008"/>
    <lineage>
        <taxon>Bacteria</taxon>
        <taxon>Pseudomonadati</taxon>
        <taxon>Pseudomonadota</taxon>
        <taxon>Gammaproteobacteria</taxon>
        <taxon>Cellvibrionales</taxon>
        <taxon>Cellvibrionaceae</taxon>
        <taxon>Exilibacterium</taxon>
    </lineage>
</organism>
<accession>A0A545TZ91</accession>
<gene>
    <name evidence="11" type="ORF">FKG94_07345</name>
</gene>
<dbReference type="CDD" id="cd03445">
    <property type="entry name" value="Thioesterase_II_repeat2"/>
    <property type="match status" value="1"/>
</dbReference>
<evidence type="ECO:0000259" key="10">
    <source>
        <dbReference type="Pfam" id="PF13622"/>
    </source>
</evidence>
<keyword evidence="12" id="KW-1185">Reference proteome</keyword>
<protein>
    <recommendedName>
        <fullName evidence="7">Acyl-CoA thioesterase 2</fullName>
        <ecNumber evidence="5">3.1.2.20</ecNumber>
    </recommendedName>
    <alternativeName>
        <fullName evidence="8">Thioesterase II</fullName>
    </alternativeName>
</protein>
<evidence type="ECO:0000256" key="5">
    <source>
        <dbReference type="ARBA" id="ARBA00038894"/>
    </source>
</evidence>
<evidence type="ECO:0000313" key="11">
    <source>
        <dbReference type="EMBL" id="TQV82540.1"/>
    </source>
</evidence>
<dbReference type="InterPro" id="IPR003703">
    <property type="entry name" value="Acyl_CoA_thio"/>
</dbReference>
<dbReference type="InterPro" id="IPR049449">
    <property type="entry name" value="TesB_ACOT8-like_N"/>
</dbReference>
<evidence type="ECO:0000256" key="6">
    <source>
        <dbReference type="ARBA" id="ARBA00050943"/>
    </source>
</evidence>
<dbReference type="GO" id="GO:0005829">
    <property type="term" value="C:cytosol"/>
    <property type="evidence" value="ECO:0007669"/>
    <property type="project" value="TreeGrafter"/>
</dbReference>
<keyword evidence="4" id="KW-0443">Lipid metabolism</keyword>
<evidence type="ECO:0000259" key="9">
    <source>
        <dbReference type="Pfam" id="PF02551"/>
    </source>
</evidence>
<comment type="catalytic activity">
    <reaction evidence="6">
        <text>a fatty acyl-CoA + H2O = a fatty acid + CoA + H(+)</text>
        <dbReference type="Rhea" id="RHEA:16781"/>
        <dbReference type="ChEBI" id="CHEBI:15377"/>
        <dbReference type="ChEBI" id="CHEBI:15378"/>
        <dbReference type="ChEBI" id="CHEBI:28868"/>
        <dbReference type="ChEBI" id="CHEBI:57287"/>
        <dbReference type="ChEBI" id="CHEBI:77636"/>
        <dbReference type="EC" id="3.1.2.20"/>
    </reaction>
    <physiologicalReaction direction="left-to-right" evidence="6">
        <dbReference type="Rhea" id="RHEA:16782"/>
    </physiologicalReaction>
</comment>
<dbReference type="InterPro" id="IPR042171">
    <property type="entry name" value="Acyl-CoA_hotdog"/>
</dbReference>
<dbReference type="Pfam" id="PF02551">
    <property type="entry name" value="Acyl_CoA_thio"/>
    <property type="match status" value="1"/>
</dbReference>